<dbReference type="InterPro" id="IPR004087">
    <property type="entry name" value="KH_dom"/>
</dbReference>
<dbReference type="Proteomes" id="UP001174909">
    <property type="component" value="Unassembled WGS sequence"/>
</dbReference>
<dbReference type="FunFam" id="3.30.300.20:FF:000002">
    <property type="entry name" value="Transcription termination/antitermination protein NusA"/>
    <property type="match status" value="1"/>
</dbReference>
<dbReference type="HAMAP" id="MF_00945_B">
    <property type="entry name" value="NusA_B"/>
    <property type="match status" value="1"/>
</dbReference>
<dbReference type="GO" id="GO:0031564">
    <property type="term" value="P:transcription antitermination"/>
    <property type="evidence" value="ECO:0007669"/>
    <property type="project" value="UniProtKB-KW"/>
</dbReference>
<dbReference type="SMART" id="SM00278">
    <property type="entry name" value="HhH1"/>
    <property type="match status" value="2"/>
</dbReference>
<evidence type="ECO:0000313" key="11">
    <source>
        <dbReference type="Proteomes" id="UP001174909"/>
    </source>
</evidence>
<keyword evidence="11" id="KW-1185">Reference proteome</keyword>
<dbReference type="Pfam" id="PF00575">
    <property type="entry name" value="S1"/>
    <property type="match status" value="1"/>
</dbReference>
<evidence type="ECO:0000256" key="3">
    <source>
        <dbReference type="ARBA" id="ARBA00022814"/>
    </source>
</evidence>
<proteinExistence type="inferred from homology"/>
<gene>
    <name evidence="10" type="ORF">GBAR_LOCUS3663</name>
</gene>
<organism evidence="10 11">
    <name type="scientific">Geodia barretti</name>
    <name type="common">Barrett's horny sponge</name>
    <dbReference type="NCBI Taxonomy" id="519541"/>
    <lineage>
        <taxon>Eukaryota</taxon>
        <taxon>Metazoa</taxon>
        <taxon>Porifera</taxon>
        <taxon>Demospongiae</taxon>
        <taxon>Heteroscleromorpha</taxon>
        <taxon>Tetractinellida</taxon>
        <taxon>Astrophorina</taxon>
        <taxon>Geodiidae</taxon>
        <taxon>Geodia</taxon>
    </lineage>
</organism>
<evidence type="ECO:0000256" key="1">
    <source>
        <dbReference type="ARBA" id="ARBA00022472"/>
    </source>
</evidence>
<dbReference type="EMBL" id="CASHTH010000522">
    <property type="protein sequence ID" value="CAI8003490.1"/>
    <property type="molecule type" value="Genomic_DNA"/>
</dbReference>
<dbReference type="InterPro" id="IPR058582">
    <property type="entry name" value="KH_NusA_2nd"/>
</dbReference>
<dbReference type="InterPro" id="IPR010995">
    <property type="entry name" value="DNA_repair_Rad51/TF_NusA_a-hlx"/>
</dbReference>
<dbReference type="Pfam" id="PF14520">
    <property type="entry name" value="HHH_5"/>
    <property type="match status" value="1"/>
</dbReference>
<protein>
    <submittedName>
        <fullName evidence="10">Transcription termination/antitermination protein NusA</fullName>
    </submittedName>
</protein>
<dbReference type="InterPro" id="IPR025249">
    <property type="entry name" value="TF_NusA_KH_1st"/>
</dbReference>
<dbReference type="InterPro" id="IPR036555">
    <property type="entry name" value="NusA_N_sf"/>
</dbReference>
<dbReference type="InterPro" id="IPR013735">
    <property type="entry name" value="TF_NusA_N"/>
</dbReference>
<dbReference type="CDD" id="cd22529">
    <property type="entry name" value="KH-II_NusA_rpt2"/>
    <property type="match status" value="1"/>
</dbReference>
<accession>A0AA35R430</accession>
<dbReference type="SUPFAM" id="SSF69705">
    <property type="entry name" value="Transcription factor NusA, N-terminal domain"/>
    <property type="match status" value="1"/>
</dbReference>
<keyword evidence="1" id="KW-0806">Transcription termination</keyword>
<dbReference type="FunFam" id="3.30.300.20:FF:000005">
    <property type="entry name" value="Transcription termination/antitermination protein NusA"/>
    <property type="match status" value="1"/>
</dbReference>
<dbReference type="GO" id="GO:0003723">
    <property type="term" value="F:RNA binding"/>
    <property type="evidence" value="ECO:0007669"/>
    <property type="project" value="UniProtKB-UniRule"/>
</dbReference>
<dbReference type="SMART" id="SM00316">
    <property type="entry name" value="S1"/>
    <property type="match status" value="1"/>
</dbReference>
<reference evidence="10" key="1">
    <citation type="submission" date="2023-03" db="EMBL/GenBank/DDBJ databases">
        <authorList>
            <person name="Steffen K."/>
            <person name="Cardenas P."/>
        </authorList>
    </citation>
    <scope>NUCLEOTIDE SEQUENCE</scope>
</reference>
<dbReference type="InterPro" id="IPR010213">
    <property type="entry name" value="TF_NusA"/>
</dbReference>
<dbReference type="SUPFAM" id="SSF47794">
    <property type="entry name" value="Rad51 N-terminal domain-like"/>
    <property type="match status" value="1"/>
</dbReference>
<evidence type="ECO:0000256" key="6">
    <source>
        <dbReference type="ARBA" id="ARBA00023163"/>
    </source>
</evidence>
<evidence type="ECO:0000256" key="2">
    <source>
        <dbReference type="ARBA" id="ARBA00022490"/>
    </source>
</evidence>
<evidence type="ECO:0000259" key="9">
    <source>
        <dbReference type="PROSITE" id="PS50126"/>
    </source>
</evidence>
<dbReference type="AlphaFoldDB" id="A0AA35R430"/>
<dbReference type="Pfam" id="PF26594">
    <property type="entry name" value="KH_NusA_2nd"/>
    <property type="match status" value="1"/>
</dbReference>
<feature type="domain" description="S1 motif" evidence="9">
    <location>
        <begin position="105"/>
        <end position="169"/>
    </location>
</feature>
<keyword evidence="2" id="KW-0963">Cytoplasm</keyword>
<dbReference type="GO" id="GO:0005829">
    <property type="term" value="C:cytosol"/>
    <property type="evidence" value="ECO:0007669"/>
    <property type="project" value="TreeGrafter"/>
</dbReference>
<dbReference type="GO" id="GO:0003700">
    <property type="term" value="F:DNA-binding transcription factor activity"/>
    <property type="evidence" value="ECO:0007669"/>
    <property type="project" value="InterPro"/>
</dbReference>
<keyword evidence="3" id="KW-0889">Transcription antitermination</keyword>
<dbReference type="InterPro" id="IPR003029">
    <property type="entry name" value="S1_domain"/>
</dbReference>
<evidence type="ECO:0000256" key="4">
    <source>
        <dbReference type="ARBA" id="ARBA00022884"/>
    </source>
</evidence>
<dbReference type="GO" id="GO:0006281">
    <property type="term" value="P:DNA repair"/>
    <property type="evidence" value="ECO:0007669"/>
    <property type="project" value="InterPro"/>
</dbReference>
<dbReference type="CDD" id="cd02134">
    <property type="entry name" value="KH-II_NusA_rpt1"/>
    <property type="match status" value="1"/>
</dbReference>
<dbReference type="Gene3D" id="1.10.150.20">
    <property type="entry name" value="5' to 3' exonuclease, C-terminal subdomain"/>
    <property type="match status" value="1"/>
</dbReference>
<evidence type="ECO:0000256" key="5">
    <source>
        <dbReference type="ARBA" id="ARBA00023015"/>
    </source>
</evidence>
<dbReference type="InterPro" id="IPR015946">
    <property type="entry name" value="KH_dom-like_a/b"/>
</dbReference>
<dbReference type="Gene3D" id="3.30.300.20">
    <property type="match status" value="2"/>
</dbReference>
<dbReference type="Gene3D" id="3.30.1480.10">
    <property type="entry name" value="NusA, N-terminal domain"/>
    <property type="match status" value="1"/>
</dbReference>
<evidence type="ECO:0000313" key="10">
    <source>
        <dbReference type="EMBL" id="CAI8003490.1"/>
    </source>
</evidence>
<dbReference type="InterPro" id="IPR012340">
    <property type="entry name" value="NA-bd_OB-fold"/>
</dbReference>
<dbReference type="GO" id="GO:0000166">
    <property type="term" value="F:nucleotide binding"/>
    <property type="evidence" value="ECO:0007669"/>
    <property type="project" value="InterPro"/>
</dbReference>
<dbReference type="InterPro" id="IPR030842">
    <property type="entry name" value="TF_NusA_bacterial"/>
</dbReference>
<dbReference type="InterPro" id="IPR009019">
    <property type="entry name" value="KH_sf_prok-type"/>
</dbReference>
<dbReference type="Pfam" id="PF13184">
    <property type="entry name" value="KH_NusA_1st"/>
    <property type="match status" value="1"/>
</dbReference>
<dbReference type="SUPFAM" id="SSF50249">
    <property type="entry name" value="Nucleic acid-binding proteins"/>
    <property type="match status" value="1"/>
</dbReference>
<dbReference type="PANTHER" id="PTHR22648:SF0">
    <property type="entry name" value="TRANSCRIPTION TERMINATION_ANTITERMINATION PROTEIN NUSA"/>
    <property type="match status" value="1"/>
</dbReference>
<name>A0AA35R430_GEOBA</name>
<comment type="caution">
    <text evidence="10">The sequence shown here is derived from an EMBL/GenBank/DDBJ whole genome shotgun (WGS) entry which is preliminary data.</text>
</comment>
<dbReference type="Gene3D" id="2.40.50.140">
    <property type="entry name" value="Nucleic acid-binding proteins"/>
    <property type="match status" value="1"/>
</dbReference>
<sequence>MASAAKKQYGLGKNVDVSFDEQTGEIDVKAAKEVVRIVQNPQSEILLDEARKENPDIQVGDFLSQGVETEGLGRIAAQIAKQVILQRVREAERANIYEEFKEREGDLITGSVSQVERGNIYVDIGRTEAILPRREQIFREVYKRGDRIRASIMEVREITKGPQIVLSRTHPGLLIRLFEMEVPEIYDGIVAIKDCVREPSGRSKVSVVSHERDIDPVGACVGTRGSRVQSIVQELRGEKIDIISWSDDIRTYAANALSPAKIQHITLFDDEGRMEVLVPDDQLSLAIGKGGQNVRLAAKLLGWKIDLKGEGEYRRIIAEQAFSSDDRQENVADVEDQDESIQPTEADGDSASELIELDLVGEKMARLLADNGFSTIAAISAASTDELCEVPGIGPKRAELLIEAARSHEKSTGMESHEG</sequence>
<dbReference type="GO" id="GO:0003677">
    <property type="term" value="F:DNA binding"/>
    <property type="evidence" value="ECO:0007669"/>
    <property type="project" value="InterPro"/>
</dbReference>
<keyword evidence="6" id="KW-0804">Transcription</keyword>
<feature type="region of interest" description="Disordered" evidence="8">
    <location>
        <begin position="326"/>
        <end position="348"/>
    </location>
</feature>
<dbReference type="Pfam" id="PF08529">
    <property type="entry name" value="NusA_N"/>
    <property type="match status" value="1"/>
</dbReference>
<keyword evidence="5" id="KW-0805">Transcription regulation</keyword>
<dbReference type="SMART" id="SM00322">
    <property type="entry name" value="KH"/>
    <property type="match status" value="2"/>
</dbReference>
<evidence type="ECO:0000256" key="8">
    <source>
        <dbReference type="SAM" id="MobiDB-lite"/>
    </source>
</evidence>
<keyword evidence="4 7" id="KW-0694">RNA-binding</keyword>
<dbReference type="GO" id="GO:0006353">
    <property type="term" value="P:DNA-templated transcription termination"/>
    <property type="evidence" value="ECO:0007669"/>
    <property type="project" value="UniProtKB-KW"/>
</dbReference>
<dbReference type="SUPFAM" id="SSF54814">
    <property type="entry name" value="Prokaryotic type KH domain (KH-domain type II)"/>
    <property type="match status" value="2"/>
</dbReference>
<dbReference type="CDD" id="cd04455">
    <property type="entry name" value="S1_NusA"/>
    <property type="match status" value="1"/>
</dbReference>
<dbReference type="PROSITE" id="PS50126">
    <property type="entry name" value="S1"/>
    <property type="match status" value="1"/>
</dbReference>
<dbReference type="InterPro" id="IPR003583">
    <property type="entry name" value="Hlx-hairpin-Hlx_DNA-bd_motif"/>
</dbReference>
<dbReference type="PROSITE" id="PS50084">
    <property type="entry name" value="KH_TYPE_1"/>
    <property type="match status" value="1"/>
</dbReference>
<dbReference type="NCBIfam" id="TIGR01953">
    <property type="entry name" value="NusA"/>
    <property type="match status" value="1"/>
</dbReference>
<dbReference type="PANTHER" id="PTHR22648">
    <property type="entry name" value="TRANSCRIPTION TERMINATION FACTOR NUSA"/>
    <property type="match status" value="1"/>
</dbReference>
<dbReference type="FunFam" id="2.40.50.140:FF:000058">
    <property type="entry name" value="Transcription termination/antitermination protein NusA"/>
    <property type="match status" value="1"/>
</dbReference>
<evidence type="ECO:0000256" key="7">
    <source>
        <dbReference type="PROSITE-ProRule" id="PRU00117"/>
    </source>
</evidence>